<proteinExistence type="inferred from homology"/>
<dbReference type="GO" id="GO:0009451">
    <property type="term" value="P:RNA modification"/>
    <property type="evidence" value="ECO:0007669"/>
    <property type="project" value="InterPro"/>
</dbReference>
<organism evidence="4 5">
    <name type="scientific">Artemisia annua</name>
    <name type="common">Sweet wormwood</name>
    <dbReference type="NCBI Taxonomy" id="35608"/>
    <lineage>
        <taxon>Eukaryota</taxon>
        <taxon>Viridiplantae</taxon>
        <taxon>Streptophyta</taxon>
        <taxon>Embryophyta</taxon>
        <taxon>Tracheophyta</taxon>
        <taxon>Spermatophyta</taxon>
        <taxon>Magnoliopsida</taxon>
        <taxon>eudicotyledons</taxon>
        <taxon>Gunneridae</taxon>
        <taxon>Pentapetalae</taxon>
        <taxon>asterids</taxon>
        <taxon>campanulids</taxon>
        <taxon>Asterales</taxon>
        <taxon>Asteraceae</taxon>
        <taxon>Asteroideae</taxon>
        <taxon>Anthemideae</taxon>
        <taxon>Artemisiinae</taxon>
        <taxon>Artemisia</taxon>
    </lineage>
</organism>
<dbReference type="EMBL" id="PKPP01006685">
    <property type="protein sequence ID" value="PWA55689.1"/>
    <property type="molecule type" value="Genomic_DNA"/>
</dbReference>
<feature type="repeat" description="PPR" evidence="3">
    <location>
        <begin position="197"/>
        <end position="231"/>
    </location>
</feature>
<dbReference type="Proteomes" id="UP000245207">
    <property type="component" value="Unassembled WGS sequence"/>
</dbReference>
<dbReference type="OrthoDB" id="185373at2759"/>
<dbReference type="GO" id="GO:0003723">
    <property type="term" value="F:RNA binding"/>
    <property type="evidence" value="ECO:0007669"/>
    <property type="project" value="InterPro"/>
</dbReference>
<dbReference type="AlphaFoldDB" id="A0A2U1M356"/>
<protein>
    <submittedName>
        <fullName evidence="4">Pentatricopeptide repeat-containing protein</fullName>
    </submittedName>
</protein>
<gene>
    <name evidence="4" type="ORF">CTI12_AA215330</name>
</gene>
<dbReference type="Pfam" id="PF01535">
    <property type="entry name" value="PPR"/>
    <property type="match status" value="2"/>
</dbReference>
<reference evidence="4 5" key="1">
    <citation type="journal article" date="2018" name="Mol. Plant">
        <title>The genome of Artemisia annua provides insight into the evolution of Asteraceae family and artemisinin biosynthesis.</title>
        <authorList>
            <person name="Shen Q."/>
            <person name="Zhang L."/>
            <person name="Liao Z."/>
            <person name="Wang S."/>
            <person name="Yan T."/>
            <person name="Shi P."/>
            <person name="Liu M."/>
            <person name="Fu X."/>
            <person name="Pan Q."/>
            <person name="Wang Y."/>
            <person name="Lv Z."/>
            <person name="Lu X."/>
            <person name="Zhang F."/>
            <person name="Jiang W."/>
            <person name="Ma Y."/>
            <person name="Chen M."/>
            <person name="Hao X."/>
            <person name="Li L."/>
            <person name="Tang Y."/>
            <person name="Lv G."/>
            <person name="Zhou Y."/>
            <person name="Sun X."/>
            <person name="Brodelius P.E."/>
            <person name="Rose J.K.C."/>
            <person name="Tang K."/>
        </authorList>
    </citation>
    <scope>NUCLEOTIDE SEQUENCE [LARGE SCALE GENOMIC DNA]</scope>
    <source>
        <strain evidence="5">cv. Huhao1</strain>
        <tissue evidence="4">Leaf</tissue>
    </source>
</reference>
<keyword evidence="1" id="KW-0677">Repeat</keyword>
<dbReference type="FunFam" id="1.25.40.10:FF:000334">
    <property type="entry name" value="Pentatricopeptide repeat-containing protein"/>
    <property type="match status" value="1"/>
</dbReference>
<dbReference type="Pfam" id="PF20431">
    <property type="entry name" value="E_motif"/>
    <property type="match status" value="1"/>
</dbReference>
<evidence type="ECO:0000256" key="2">
    <source>
        <dbReference type="ARBA" id="ARBA00061659"/>
    </source>
</evidence>
<dbReference type="NCBIfam" id="TIGR00756">
    <property type="entry name" value="PPR"/>
    <property type="match status" value="4"/>
</dbReference>
<evidence type="ECO:0000313" key="5">
    <source>
        <dbReference type="Proteomes" id="UP000245207"/>
    </source>
</evidence>
<dbReference type="InterPro" id="IPR011990">
    <property type="entry name" value="TPR-like_helical_dom_sf"/>
</dbReference>
<accession>A0A2U1M356</accession>
<comment type="caution">
    <text evidence="4">The sequence shown here is derived from an EMBL/GenBank/DDBJ whole genome shotgun (WGS) entry which is preliminary data.</text>
</comment>
<dbReference type="Pfam" id="PF13041">
    <property type="entry name" value="PPR_2"/>
    <property type="match status" value="2"/>
</dbReference>
<sequence>MIKGYSNSPPFHGSIEFFCTMKNNGIWADEFSYGPVLKSCANVGGFGLRFGEIVHGDVLTHGVSVVVGNMVMKGWCKDGNVDMGLRVFRGMRVRSVVSWNTILSCLAKSGREREALGIFREMLDDGVEGDEGTVVSMLPVCARLGEDGVGEWIHAFAKSSGVYEKYVSVRNSLVDFYCKRGRLDDAFLVFEDMPGKNVVSWNAMISGLAFNGDGQKGLALFDEMIKKGFKPNESTFVGALTCCVHSGLVQRGKDLFALMVSKHRVEPKLEHYGCMVDLLGRGGLVKEAFDLVKSMPMKPNAALWGALLSSCRDHGYMEIVEVAVKELIVLEPWNSGNYVLLSNMYAERGKWDEVEKVRVLMTESNIEKNQGQSLIR</sequence>
<name>A0A2U1M356_ARTAN</name>
<evidence type="ECO:0000256" key="3">
    <source>
        <dbReference type="PROSITE-ProRule" id="PRU00708"/>
    </source>
</evidence>
<evidence type="ECO:0000313" key="4">
    <source>
        <dbReference type="EMBL" id="PWA55689.1"/>
    </source>
</evidence>
<dbReference type="STRING" id="35608.A0A2U1M356"/>
<dbReference type="PANTHER" id="PTHR47926">
    <property type="entry name" value="PENTATRICOPEPTIDE REPEAT-CONTAINING PROTEIN"/>
    <property type="match status" value="1"/>
</dbReference>
<dbReference type="InterPro" id="IPR046848">
    <property type="entry name" value="E_motif"/>
</dbReference>
<dbReference type="InterPro" id="IPR046960">
    <property type="entry name" value="PPR_At4g14850-like_plant"/>
</dbReference>
<evidence type="ECO:0000256" key="1">
    <source>
        <dbReference type="ARBA" id="ARBA00022737"/>
    </source>
</evidence>
<keyword evidence="5" id="KW-1185">Reference proteome</keyword>
<dbReference type="InterPro" id="IPR002885">
    <property type="entry name" value="PPR_rpt"/>
</dbReference>
<comment type="similarity">
    <text evidence="2">Belongs to the PPR family. PCMP-E subfamily.</text>
</comment>
<dbReference type="PANTHER" id="PTHR47926:SF540">
    <property type="entry name" value="PENTATRICOPEPTIDE REPEAT-CONTAINING PROTEIN"/>
    <property type="match status" value="1"/>
</dbReference>
<feature type="repeat" description="PPR" evidence="3">
    <location>
        <begin position="95"/>
        <end position="129"/>
    </location>
</feature>
<dbReference type="Gene3D" id="1.25.40.10">
    <property type="entry name" value="Tetratricopeptide repeat domain"/>
    <property type="match status" value="2"/>
</dbReference>
<dbReference type="PROSITE" id="PS51375">
    <property type="entry name" value="PPR"/>
    <property type="match status" value="2"/>
</dbReference>
<dbReference type="Pfam" id="PF12854">
    <property type="entry name" value="PPR_1"/>
    <property type="match status" value="1"/>
</dbReference>